<proteinExistence type="predicted"/>
<evidence type="ECO:0000313" key="3">
    <source>
        <dbReference type="Proteomes" id="UP000188320"/>
    </source>
</evidence>
<feature type="compositionally biased region" description="Low complexity" evidence="1">
    <location>
        <begin position="80"/>
        <end position="91"/>
    </location>
</feature>
<feature type="compositionally biased region" description="Basic and acidic residues" evidence="1">
    <location>
        <begin position="57"/>
        <end position="79"/>
    </location>
</feature>
<gene>
    <name evidence="2" type="ORF">AX774_g1862</name>
</gene>
<dbReference type="Proteomes" id="UP000188320">
    <property type="component" value="Unassembled WGS sequence"/>
</dbReference>
<protein>
    <recommendedName>
        <fullName evidence="4">Maintenance of telomere capping protein 1</fullName>
    </recommendedName>
</protein>
<evidence type="ECO:0000313" key="2">
    <source>
        <dbReference type="EMBL" id="OMH84613.1"/>
    </source>
</evidence>
<feature type="region of interest" description="Disordered" evidence="1">
    <location>
        <begin position="1"/>
        <end position="95"/>
    </location>
</feature>
<dbReference type="EMBL" id="LSSK01000172">
    <property type="protein sequence ID" value="OMH84613.1"/>
    <property type="molecule type" value="Genomic_DNA"/>
</dbReference>
<feature type="compositionally biased region" description="Basic and acidic residues" evidence="1">
    <location>
        <begin position="121"/>
        <end position="141"/>
    </location>
</feature>
<accession>A0A1R1PUM4</accession>
<feature type="compositionally biased region" description="Basic and acidic residues" evidence="1">
    <location>
        <begin position="10"/>
        <end position="39"/>
    </location>
</feature>
<sequence>MPKQKITSSNDKEKKTTSAENSKTRADVLEFLETLHIDETEQDLENASDNENTGDVSAKDVEDTKASASESTDKNDKSKSSGASALGAAKGNPIKRTDSTNVLQFIDEITRVAQQAANPAEDSHTKEKKQQLDQDEKKSHLASDAQPSAWSWGGLWGQATSTLLSEENQSSIQSSLSKIKGTIISNVKNLEPATSSTTKLVEANIKNLVNSAPIKSLASDLQRGFETVIDTIAPQPPARIPITFRYIDNLNLSSNKKDAAYDDDNSEPGEDDSALMVSRILAELLAFHASASESTNNPYYYDLTFSPVINASTIDKFKGFIAKRSDTFGLPKSFDSAYEAAFSAIKVASELDGTTESPASSEPTSSSASSVYLCAQPFQFALSNHNVYLAICLVLFVPATQITLHTFSQFLPISIWANPLENNPKLTSDSTPRPKDMPTTTSTSASTSASTSTSDSSSKVNIYSSTGNIVAIYEECITEALMLGVKTLINQYISECS</sequence>
<feature type="region of interest" description="Disordered" evidence="1">
    <location>
        <begin position="425"/>
        <end position="458"/>
    </location>
</feature>
<dbReference type="OrthoDB" id="5594977at2759"/>
<evidence type="ECO:0008006" key="4">
    <source>
        <dbReference type="Google" id="ProtNLM"/>
    </source>
</evidence>
<feature type="compositionally biased region" description="Low complexity" evidence="1">
    <location>
        <begin position="439"/>
        <end position="458"/>
    </location>
</feature>
<keyword evidence="3" id="KW-1185">Reference proteome</keyword>
<dbReference type="AlphaFoldDB" id="A0A1R1PUM4"/>
<organism evidence="2 3">
    <name type="scientific">Zancudomyces culisetae</name>
    <name type="common">Gut fungus</name>
    <name type="synonym">Smittium culisetae</name>
    <dbReference type="NCBI Taxonomy" id="1213189"/>
    <lineage>
        <taxon>Eukaryota</taxon>
        <taxon>Fungi</taxon>
        <taxon>Fungi incertae sedis</taxon>
        <taxon>Zoopagomycota</taxon>
        <taxon>Kickxellomycotina</taxon>
        <taxon>Harpellomycetes</taxon>
        <taxon>Harpellales</taxon>
        <taxon>Legeriomycetaceae</taxon>
        <taxon>Zancudomyces</taxon>
    </lineage>
</organism>
<reference evidence="3" key="1">
    <citation type="submission" date="2017-01" db="EMBL/GenBank/DDBJ databases">
        <authorList>
            <person name="Wang Y."/>
            <person name="White M."/>
            <person name="Kvist S."/>
            <person name="Moncalvo J.-M."/>
        </authorList>
    </citation>
    <scope>NUCLEOTIDE SEQUENCE [LARGE SCALE GENOMIC DNA]</scope>
    <source>
        <strain evidence="3">COL-18-3</strain>
    </source>
</reference>
<name>A0A1R1PUM4_ZANCU</name>
<evidence type="ECO:0000256" key="1">
    <source>
        <dbReference type="SAM" id="MobiDB-lite"/>
    </source>
</evidence>
<comment type="caution">
    <text evidence="2">The sequence shown here is derived from an EMBL/GenBank/DDBJ whole genome shotgun (WGS) entry which is preliminary data.</text>
</comment>
<feature type="region of interest" description="Disordered" evidence="1">
    <location>
        <begin position="114"/>
        <end position="147"/>
    </location>
</feature>